<name>A0ACC2FMK9_DALPE</name>
<dbReference type="Proteomes" id="UP001157502">
    <property type="component" value="Chromosome 25"/>
</dbReference>
<proteinExistence type="predicted"/>
<sequence>MDRWNRQGMGPFRGERGSLQKGGPALLCARLVLSGGARPCVAGFANQDGGCTEKKTTKVRYSKQRDDVPQVHRSFCEARGRKRGTRESMRHNPDPYGCHQCLHLSVEETQH</sequence>
<organism evidence="1 2">
    <name type="scientific">Dallia pectoralis</name>
    <name type="common">Alaska blackfish</name>
    <dbReference type="NCBI Taxonomy" id="75939"/>
    <lineage>
        <taxon>Eukaryota</taxon>
        <taxon>Metazoa</taxon>
        <taxon>Chordata</taxon>
        <taxon>Craniata</taxon>
        <taxon>Vertebrata</taxon>
        <taxon>Euteleostomi</taxon>
        <taxon>Actinopterygii</taxon>
        <taxon>Neopterygii</taxon>
        <taxon>Teleostei</taxon>
        <taxon>Protacanthopterygii</taxon>
        <taxon>Esociformes</taxon>
        <taxon>Umbridae</taxon>
        <taxon>Dallia</taxon>
    </lineage>
</organism>
<keyword evidence="2" id="KW-1185">Reference proteome</keyword>
<reference evidence="1" key="1">
    <citation type="submission" date="2021-05" db="EMBL/GenBank/DDBJ databases">
        <authorList>
            <person name="Pan Q."/>
            <person name="Jouanno E."/>
            <person name="Zahm M."/>
            <person name="Klopp C."/>
            <person name="Cabau C."/>
            <person name="Louis A."/>
            <person name="Berthelot C."/>
            <person name="Parey E."/>
            <person name="Roest Crollius H."/>
            <person name="Montfort J."/>
            <person name="Robinson-Rechavi M."/>
            <person name="Bouchez O."/>
            <person name="Lampietro C."/>
            <person name="Lopez Roques C."/>
            <person name="Donnadieu C."/>
            <person name="Postlethwait J."/>
            <person name="Bobe J."/>
            <person name="Dillon D."/>
            <person name="Chandos A."/>
            <person name="von Hippel F."/>
            <person name="Guiguen Y."/>
        </authorList>
    </citation>
    <scope>NUCLEOTIDE SEQUENCE</scope>
    <source>
        <strain evidence="1">YG-Jan2019</strain>
    </source>
</reference>
<comment type="caution">
    <text evidence="1">The sequence shown here is derived from an EMBL/GenBank/DDBJ whole genome shotgun (WGS) entry which is preliminary data.</text>
</comment>
<dbReference type="EMBL" id="CM055752">
    <property type="protein sequence ID" value="KAJ7992522.1"/>
    <property type="molecule type" value="Genomic_DNA"/>
</dbReference>
<evidence type="ECO:0000313" key="2">
    <source>
        <dbReference type="Proteomes" id="UP001157502"/>
    </source>
</evidence>
<accession>A0ACC2FMK9</accession>
<gene>
    <name evidence="1" type="ORF">DPEC_G00279550</name>
</gene>
<protein>
    <submittedName>
        <fullName evidence="1">Uncharacterized protein</fullName>
    </submittedName>
</protein>
<evidence type="ECO:0000313" key="1">
    <source>
        <dbReference type="EMBL" id="KAJ7992522.1"/>
    </source>
</evidence>